<evidence type="ECO:0000259" key="1">
    <source>
        <dbReference type="Pfam" id="PF09994"/>
    </source>
</evidence>
<protein>
    <submittedName>
        <fullName evidence="2">DUF2235 domain-containing protein</fullName>
    </submittedName>
</protein>
<feature type="domain" description="T6SS Phospholipase effector Tle1-like catalytic" evidence="1">
    <location>
        <begin position="2"/>
        <end position="261"/>
    </location>
</feature>
<reference evidence="2 3" key="1">
    <citation type="submission" date="2021-02" db="EMBL/GenBank/DDBJ databases">
        <title>Lysobacter arenosi sp. nov., isolated from soil of gangwondo yeongwol, south Korea.</title>
        <authorList>
            <person name="Kim K.R."/>
            <person name="Kim K.H."/>
            <person name="Jeon C.O."/>
        </authorList>
    </citation>
    <scope>NUCLEOTIDE SEQUENCE [LARGE SCALE GENOMIC DNA]</scope>
    <source>
        <strain evidence="2 3">R7</strain>
    </source>
</reference>
<dbReference type="InterPro" id="IPR018712">
    <property type="entry name" value="Tle1-like_cat"/>
</dbReference>
<gene>
    <name evidence="2" type="ORF">HIV01_012330</name>
</gene>
<dbReference type="PANTHER" id="PTHR33840">
    <property type="match status" value="1"/>
</dbReference>
<evidence type="ECO:0000313" key="2">
    <source>
        <dbReference type="EMBL" id="QSX74004.1"/>
    </source>
</evidence>
<dbReference type="RefSeq" id="WP_200607512.1">
    <property type="nucleotide sequence ID" value="NZ_CP071517.1"/>
</dbReference>
<dbReference type="Proteomes" id="UP000663400">
    <property type="component" value="Chromosome"/>
</dbReference>
<name>A0ABX7R7F6_9GAMM</name>
<dbReference type="EMBL" id="CP071517">
    <property type="protein sequence ID" value="QSX74004.1"/>
    <property type="molecule type" value="Genomic_DNA"/>
</dbReference>
<proteinExistence type="predicted"/>
<organism evidence="2 3">
    <name type="scientific">Lysobacter arenosi</name>
    <dbReference type="NCBI Taxonomy" id="2795387"/>
    <lineage>
        <taxon>Bacteria</taxon>
        <taxon>Pseudomonadati</taxon>
        <taxon>Pseudomonadota</taxon>
        <taxon>Gammaproteobacteria</taxon>
        <taxon>Lysobacterales</taxon>
        <taxon>Lysobacteraceae</taxon>
        <taxon>Lysobacter</taxon>
    </lineage>
</organism>
<keyword evidence="3" id="KW-1185">Reference proteome</keyword>
<dbReference type="PANTHER" id="PTHR33840:SF1">
    <property type="entry name" value="TLE1 PHOSPHOLIPASE DOMAIN-CONTAINING PROTEIN"/>
    <property type="match status" value="1"/>
</dbReference>
<accession>A0ABX7R7F6</accession>
<dbReference type="Pfam" id="PF09994">
    <property type="entry name" value="T6SS_Tle1-like_cat"/>
    <property type="match status" value="1"/>
</dbReference>
<sequence>MKRIVICADGTWNIRDQVDKESGKRRPTNVTKLARAVLPGTVAGIDQIVIYDDGVGTGEGLDKYTGGAFGHGIESNVRELYRSILYNYSPSDEIYLFGFSRGAFTVRTLAGFMWMIGLVEKDDDYFVPELYACYERQQGPGTTQWEHANRRVRGTRPCPPIRMIGVWDTVGALGAPGVLGQLFNKRKYRYHDIGLNPSIQHAYQALAVDEQRKAFAPSVWTRPTGWTGVLQQSWFPGVHCNVGGGYSPDGLANGALHWIVDRATALGLEFDTNYLAFYQARCDSYLADSMNPLYRAMGRMLRPTCVIDPSESIHESVMCRRRANADYRPANVP</sequence>
<evidence type="ECO:0000313" key="3">
    <source>
        <dbReference type="Proteomes" id="UP000663400"/>
    </source>
</evidence>